<protein>
    <recommendedName>
        <fullName evidence="2">RING-type E3 ubiquitin transferase</fullName>
        <ecNumber evidence="2">2.3.2.27</ecNumber>
    </recommendedName>
</protein>
<evidence type="ECO:0000256" key="5">
    <source>
        <dbReference type="ARBA" id="ARBA00022771"/>
    </source>
</evidence>
<comment type="catalytic activity">
    <reaction evidence="1">
        <text>S-ubiquitinyl-[E2 ubiquitin-conjugating enzyme]-L-cysteine + [acceptor protein]-L-lysine = [E2 ubiquitin-conjugating enzyme]-L-cysteine + N(6)-ubiquitinyl-[acceptor protein]-L-lysine.</text>
        <dbReference type="EC" id="2.3.2.27"/>
    </reaction>
</comment>
<dbReference type="GO" id="GO:0061630">
    <property type="term" value="F:ubiquitin protein ligase activity"/>
    <property type="evidence" value="ECO:0007669"/>
    <property type="project" value="UniProtKB-EC"/>
</dbReference>
<dbReference type="GeneID" id="113989391"/>
<evidence type="ECO:0000313" key="12">
    <source>
        <dbReference type="Proteomes" id="UP000504627"/>
    </source>
</evidence>
<gene>
    <name evidence="13" type="primary">LOC113989391</name>
</gene>
<dbReference type="GO" id="GO:0000209">
    <property type="term" value="P:protein polyubiquitination"/>
    <property type="evidence" value="ECO:0007669"/>
    <property type="project" value="TreeGrafter"/>
</dbReference>
<dbReference type="EC" id="2.3.2.27" evidence="2"/>
<name>A0A6J2GW64_9PASS</name>
<keyword evidence="6" id="KW-0862">Zinc</keyword>
<dbReference type="InterPro" id="IPR013083">
    <property type="entry name" value="Znf_RING/FYVE/PHD"/>
</dbReference>
<organism evidence="12 13">
    <name type="scientific">Pipra filicauda</name>
    <name type="common">Wire-tailed manakin</name>
    <dbReference type="NCBI Taxonomy" id="649802"/>
    <lineage>
        <taxon>Eukaryota</taxon>
        <taxon>Metazoa</taxon>
        <taxon>Chordata</taxon>
        <taxon>Craniata</taxon>
        <taxon>Vertebrata</taxon>
        <taxon>Euteleostomi</taxon>
        <taxon>Archelosauria</taxon>
        <taxon>Archosauria</taxon>
        <taxon>Dinosauria</taxon>
        <taxon>Saurischia</taxon>
        <taxon>Theropoda</taxon>
        <taxon>Coelurosauria</taxon>
        <taxon>Aves</taxon>
        <taxon>Neognathae</taxon>
        <taxon>Neoaves</taxon>
        <taxon>Telluraves</taxon>
        <taxon>Australaves</taxon>
        <taxon>Passeriformes</taxon>
        <taxon>Pipridae</taxon>
        <taxon>Pipra</taxon>
    </lineage>
</organism>
<feature type="compositionally biased region" description="Polar residues" evidence="10">
    <location>
        <begin position="309"/>
        <end position="320"/>
    </location>
</feature>
<feature type="compositionally biased region" description="Low complexity" evidence="10">
    <location>
        <begin position="230"/>
        <end position="250"/>
    </location>
</feature>
<feature type="domain" description="RING-type" evidence="11">
    <location>
        <begin position="9"/>
        <end position="48"/>
    </location>
</feature>
<keyword evidence="3" id="KW-0808">Transferase</keyword>
<feature type="region of interest" description="Disordered" evidence="10">
    <location>
        <begin position="225"/>
        <end position="351"/>
    </location>
</feature>
<dbReference type="PANTHER" id="PTHR46077">
    <property type="entry name" value="E3 UBIQUITIN-PROTEIN LIGASE TOPORS"/>
    <property type="match status" value="1"/>
</dbReference>
<sequence>MAKETDSTCPICQDTRNDVASALPCRHQFCLGCILRWTRRNPSCPLCRRMIETVRFSEQSEQDYIQLVIASPEESPEGYRQAERAPGHLEINSPHLPVVSPPSSPQETLSPDEQGASRLELVGDLLPEVWAGLFRRQQQLLDPVRPWLRQRLEGIYWGRWWLIEATESCILRYLCIYGPDAEVLVQRLLIFLEEHTALLVHGLINAIAEQCNEEAMRLLHSHAVGDEDSSPAASTSSSSSSSSSWSMSSSTHKGTPVSCSAGSDVEEETATVETAPHQGLSCPQPEPIPAEEDQPQEEPEQAAVAGPSAQGSSHSHSTPGQGRGCSPGAARCAQKRRAPSPLDSPKPSKKP</sequence>
<evidence type="ECO:0000256" key="8">
    <source>
        <dbReference type="ARBA" id="ARBA00023163"/>
    </source>
</evidence>
<evidence type="ECO:0000259" key="11">
    <source>
        <dbReference type="PROSITE" id="PS50089"/>
    </source>
</evidence>
<evidence type="ECO:0000256" key="9">
    <source>
        <dbReference type="PROSITE-ProRule" id="PRU00175"/>
    </source>
</evidence>
<dbReference type="InterPro" id="IPR001841">
    <property type="entry name" value="Znf_RING"/>
</dbReference>
<dbReference type="InParanoid" id="A0A6J2GW64"/>
<feature type="compositionally biased region" description="Polar residues" evidence="10">
    <location>
        <begin position="251"/>
        <end position="261"/>
    </location>
</feature>
<evidence type="ECO:0000256" key="1">
    <source>
        <dbReference type="ARBA" id="ARBA00000900"/>
    </source>
</evidence>
<evidence type="ECO:0000256" key="3">
    <source>
        <dbReference type="ARBA" id="ARBA00022679"/>
    </source>
</evidence>
<keyword evidence="12" id="KW-1185">Reference proteome</keyword>
<dbReference type="GO" id="GO:0008270">
    <property type="term" value="F:zinc ion binding"/>
    <property type="evidence" value="ECO:0007669"/>
    <property type="project" value="UniProtKB-KW"/>
</dbReference>
<proteinExistence type="predicted"/>
<dbReference type="Gene3D" id="3.30.40.10">
    <property type="entry name" value="Zinc/RING finger domain, C3HC4 (zinc finger)"/>
    <property type="match status" value="1"/>
</dbReference>
<dbReference type="PROSITE" id="PS00518">
    <property type="entry name" value="ZF_RING_1"/>
    <property type="match status" value="1"/>
</dbReference>
<dbReference type="PROSITE" id="PS50089">
    <property type="entry name" value="ZF_RING_2"/>
    <property type="match status" value="1"/>
</dbReference>
<keyword evidence="8" id="KW-0804">Transcription</keyword>
<evidence type="ECO:0000256" key="4">
    <source>
        <dbReference type="ARBA" id="ARBA00022723"/>
    </source>
</evidence>
<feature type="compositionally biased region" description="Acidic residues" evidence="10">
    <location>
        <begin position="289"/>
        <end position="300"/>
    </location>
</feature>
<evidence type="ECO:0000256" key="10">
    <source>
        <dbReference type="SAM" id="MobiDB-lite"/>
    </source>
</evidence>
<dbReference type="Proteomes" id="UP000504627">
    <property type="component" value="Unplaced"/>
</dbReference>
<evidence type="ECO:0000256" key="6">
    <source>
        <dbReference type="ARBA" id="ARBA00022833"/>
    </source>
</evidence>
<dbReference type="PANTHER" id="PTHR46077:SF1">
    <property type="entry name" value="TOP1 BINDING ARGININE_SERINE RICH PROTEIN, E3 UBIQUITIN LIGASE"/>
    <property type="match status" value="1"/>
</dbReference>
<keyword evidence="4" id="KW-0479">Metal-binding</keyword>
<dbReference type="CDD" id="cd23130">
    <property type="entry name" value="RING-HC_EHV1-like"/>
    <property type="match status" value="1"/>
</dbReference>
<reference evidence="13" key="1">
    <citation type="submission" date="2025-08" db="UniProtKB">
        <authorList>
            <consortium name="RefSeq"/>
        </authorList>
    </citation>
    <scope>IDENTIFICATION</scope>
    <source>
        <tissue evidence="13">Muscle</tissue>
    </source>
</reference>
<keyword evidence="7" id="KW-0805">Transcription regulation</keyword>
<dbReference type="GO" id="GO:0006513">
    <property type="term" value="P:protein monoubiquitination"/>
    <property type="evidence" value="ECO:0007669"/>
    <property type="project" value="TreeGrafter"/>
</dbReference>
<dbReference type="AlphaFoldDB" id="A0A6J2GW64"/>
<dbReference type="SMART" id="SM00184">
    <property type="entry name" value="RING"/>
    <property type="match status" value="1"/>
</dbReference>
<dbReference type="SUPFAM" id="SSF57850">
    <property type="entry name" value="RING/U-box"/>
    <property type="match status" value="1"/>
</dbReference>
<evidence type="ECO:0000313" key="13">
    <source>
        <dbReference type="RefSeq" id="XP_027579694.1"/>
    </source>
</evidence>
<evidence type="ECO:0000256" key="7">
    <source>
        <dbReference type="ARBA" id="ARBA00023015"/>
    </source>
</evidence>
<dbReference type="InterPro" id="IPR017907">
    <property type="entry name" value="Znf_RING_CS"/>
</dbReference>
<feature type="region of interest" description="Disordered" evidence="10">
    <location>
        <begin position="91"/>
        <end position="112"/>
    </location>
</feature>
<dbReference type="Pfam" id="PF13639">
    <property type="entry name" value="zf-RING_2"/>
    <property type="match status" value="1"/>
</dbReference>
<keyword evidence="5 9" id="KW-0863">Zinc-finger</keyword>
<dbReference type="RefSeq" id="XP_027579694.1">
    <property type="nucleotide sequence ID" value="XM_027723893.2"/>
</dbReference>
<evidence type="ECO:0000256" key="2">
    <source>
        <dbReference type="ARBA" id="ARBA00012483"/>
    </source>
</evidence>
<accession>A0A6J2GW64</accession>